<name>A0ABS2DMG4_9BACI</name>
<dbReference type="InterPro" id="IPR011977">
    <property type="entry name" value="Pept_M3B_clade3"/>
</dbReference>
<dbReference type="NCBIfam" id="TIGR02290">
    <property type="entry name" value="M3_fam_3"/>
    <property type="match status" value="1"/>
</dbReference>
<evidence type="ECO:0000313" key="9">
    <source>
        <dbReference type="EMBL" id="MBM6619664.1"/>
    </source>
</evidence>
<keyword evidence="2 6" id="KW-0479">Metal-binding</keyword>
<evidence type="ECO:0000256" key="1">
    <source>
        <dbReference type="ARBA" id="ARBA00022670"/>
    </source>
</evidence>
<accession>A0ABS2DMG4</accession>
<evidence type="ECO:0000259" key="7">
    <source>
        <dbReference type="Pfam" id="PF01432"/>
    </source>
</evidence>
<evidence type="ECO:0000256" key="3">
    <source>
        <dbReference type="ARBA" id="ARBA00022801"/>
    </source>
</evidence>
<keyword evidence="3 6" id="KW-0378">Hydrolase</keyword>
<evidence type="ECO:0000256" key="5">
    <source>
        <dbReference type="ARBA" id="ARBA00023049"/>
    </source>
</evidence>
<sequence length="590" mass="68334">MSTYSLTWDLDSIFNGGSESEEFQTYVKSLEQGIHEFKSSLDHLINEKKLAEIIHAIQPLMNQMKEAGAFVSCLQAQNVNDSKAGELKGKITSISAEFQTLLTKFDQYLISISSDEWATKINEPEIKSLQFVLEERRERAAEKLDLDQESLILQLGVDGYHGWSQLYDTITGRITIPFEKEGETEHLSVGQAANKFSDPDRNVRKSTFENWERTWEENGDLLSQTLNHLAGYRLSVYKKRGWETLKEPLFINRMQQETLDTMWNVIDQYKHVFVEYMNKKASILGLEKLSWYDLDAPLSTSTSTVSYQEGAEFILKHFERFGPKMAEMAKRSFEERWIEAEDRKGKMPGGFCTSFPEQEQSRIFMTYSGTASNISTLAHELGHAFHQYVMNDLEPMNQRYAMNVAETASTFAEMIVADAAVKTAKSEEEKLALLEDKVQRSVALFMNIHSRFIFEKQFYEERREGMVSQKRLNELMENAQKEAYKNSLDEYHPTFWASKLHFHITGVPFYNFPYTFGYLFSLGIYARALEEGSEFEEKYIALLRDTGRMTVEELAQKHLEVDLTKQDFWEKAILLSVQDVHDFLEMTSKN</sequence>
<feature type="domain" description="Peptidase M3A/M3B catalytic" evidence="7">
    <location>
        <begin position="197"/>
        <end position="573"/>
    </location>
</feature>
<reference evidence="9 10" key="1">
    <citation type="submission" date="2021-02" db="EMBL/GenBank/DDBJ databases">
        <title>Bacillus sp. RD4P76, an endophyte from a halophyte.</title>
        <authorList>
            <person name="Sun J.-Q."/>
        </authorList>
    </citation>
    <scope>NUCLEOTIDE SEQUENCE [LARGE SCALE GENOMIC DNA]</scope>
    <source>
        <strain evidence="9 10">RD4P76</strain>
    </source>
</reference>
<dbReference type="Pfam" id="PF08439">
    <property type="entry name" value="Peptidase_M3_N"/>
    <property type="match status" value="1"/>
</dbReference>
<evidence type="ECO:0000256" key="4">
    <source>
        <dbReference type="ARBA" id="ARBA00022833"/>
    </source>
</evidence>
<evidence type="ECO:0000259" key="8">
    <source>
        <dbReference type="Pfam" id="PF08439"/>
    </source>
</evidence>
<dbReference type="Gene3D" id="1.10.1370.20">
    <property type="entry name" value="Oligoendopeptidase f, C-terminal domain"/>
    <property type="match status" value="1"/>
</dbReference>
<keyword evidence="4 6" id="KW-0862">Zinc</keyword>
<dbReference type="EMBL" id="JAFELM010000044">
    <property type="protein sequence ID" value="MBM6619664.1"/>
    <property type="molecule type" value="Genomic_DNA"/>
</dbReference>
<dbReference type="RefSeq" id="WP_204205154.1">
    <property type="nucleotide sequence ID" value="NZ_JAFELM010000044.1"/>
</dbReference>
<evidence type="ECO:0000256" key="6">
    <source>
        <dbReference type="RuleBase" id="RU003435"/>
    </source>
</evidence>
<evidence type="ECO:0000256" key="2">
    <source>
        <dbReference type="ARBA" id="ARBA00022723"/>
    </source>
</evidence>
<keyword evidence="10" id="KW-1185">Reference proteome</keyword>
<dbReference type="InterPro" id="IPR001567">
    <property type="entry name" value="Pept_M3A_M3B_dom"/>
</dbReference>
<proteinExistence type="inferred from homology"/>
<dbReference type="InterPro" id="IPR001333">
    <property type="entry name" value="Peptidase_M32_Taq"/>
</dbReference>
<organism evidence="9 10">
    <name type="scientific">Bacillus suaedaesalsae</name>
    <dbReference type="NCBI Taxonomy" id="2810349"/>
    <lineage>
        <taxon>Bacteria</taxon>
        <taxon>Bacillati</taxon>
        <taxon>Bacillota</taxon>
        <taxon>Bacilli</taxon>
        <taxon>Bacillales</taxon>
        <taxon>Bacillaceae</taxon>
        <taxon>Bacillus</taxon>
    </lineage>
</organism>
<keyword evidence="1 6" id="KW-0645">Protease</keyword>
<dbReference type="InterPro" id="IPR034006">
    <property type="entry name" value="M3B_PepF_2"/>
</dbReference>
<comment type="cofactor">
    <cofactor evidence="6">
        <name>Zn(2+)</name>
        <dbReference type="ChEBI" id="CHEBI:29105"/>
    </cofactor>
    <text evidence="6">Binds 1 zinc ion.</text>
</comment>
<keyword evidence="5 6" id="KW-0482">Metalloprotease</keyword>
<dbReference type="CDD" id="cd09607">
    <property type="entry name" value="M3B_PepF"/>
    <property type="match status" value="1"/>
</dbReference>
<feature type="domain" description="Oligopeptidase F N-terminal" evidence="8">
    <location>
        <begin position="109"/>
        <end position="175"/>
    </location>
</feature>
<dbReference type="PANTHER" id="PTHR34217:SF1">
    <property type="entry name" value="CARBOXYPEPTIDASE 1"/>
    <property type="match status" value="1"/>
</dbReference>
<dbReference type="SUPFAM" id="SSF55486">
    <property type="entry name" value="Metalloproteases ('zincins'), catalytic domain"/>
    <property type="match status" value="1"/>
</dbReference>
<dbReference type="Gene3D" id="1.20.140.70">
    <property type="entry name" value="Oligopeptidase f, N-terminal domain"/>
    <property type="match status" value="1"/>
</dbReference>
<protein>
    <submittedName>
        <fullName evidence="9">M3 family oligoendopeptidase</fullName>
    </submittedName>
</protein>
<comment type="similarity">
    <text evidence="6">Belongs to the peptidase M3 family.</text>
</comment>
<dbReference type="PANTHER" id="PTHR34217">
    <property type="entry name" value="METAL-DEPENDENT CARBOXYPEPTIDASE"/>
    <property type="match status" value="1"/>
</dbReference>
<comment type="caution">
    <text evidence="9">The sequence shown here is derived from an EMBL/GenBank/DDBJ whole genome shotgun (WGS) entry which is preliminary data.</text>
</comment>
<gene>
    <name evidence="9" type="ORF">JR050_18540</name>
</gene>
<evidence type="ECO:0000313" key="10">
    <source>
        <dbReference type="Proteomes" id="UP001518925"/>
    </source>
</evidence>
<dbReference type="Proteomes" id="UP001518925">
    <property type="component" value="Unassembled WGS sequence"/>
</dbReference>
<dbReference type="InterPro" id="IPR013647">
    <property type="entry name" value="OligopepF_N_dom"/>
</dbReference>
<dbReference type="Pfam" id="PF01432">
    <property type="entry name" value="Peptidase_M3"/>
    <property type="match status" value="1"/>
</dbReference>
<dbReference type="InterPro" id="IPR042088">
    <property type="entry name" value="OligoPept_F_C"/>
</dbReference>